<dbReference type="AlphaFoldDB" id="A0A9P5XUR0"/>
<dbReference type="OrthoDB" id="3041043at2759"/>
<name>A0A9P5XUR0_9AGAR</name>
<dbReference type="Proteomes" id="UP000807353">
    <property type="component" value="Unassembled WGS sequence"/>
</dbReference>
<keyword evidence="2" id="KW-1185">Reference proteome</keyword>
<comment type="caution">
    <text evidence="1">The sequence shown here is derived from an EMBL/GenBank/DDBJ whole genome shotgun (WGS) entry which is preliminary data.</text>
</comment>
<organism evidence="1 2">
    <name type="scientific">Collybia nuda</name>
    <dbReference type="NCBI Taxonomy" id="64659"/>
    <lineage>
        <taxon>Eukaryota</taxon>
        <taxon>Fungi</taxon>
        <taxon>Dikarya</taxon>
        <taxon>Basidiomycota</taxon>
        <taxon>Agaricomycotina</taxon>
        <taxon>Agaricomycetes</taxon>
        <taxon>Agaricomycetidae</taxon>
        <taxon>Agaricales</taxon>
        <taxon>Tricholomatineae</taxon>
        <taxon>Clitocybaceae</taxon>
        <taxon>Collybia</taxon>
    </lineage>
</organism>
<reference evidence="1" key="1">
    <citation type="submission" date="2020-11" db="EMBL/GenBank/DDBJ databases">
        <authorList>
            <consortium name="DOE Joint Genome Institute"/>
            <person name="Ahrendt S."/>
            <person name="Riley R."/>
            <person name="Andreopoulos W."/>
            <person name="Labutti K."/>
            <person name="Pangilinan J."/>
            <person name="Ruiz-Duenas F.J."/>
            <person name="Barrasa J.M."/>
            <person name="Sanchez-Garcia M."/>
            <person name="Camarero S."/>
            <person name="Miyauchi S."/>
            <person name="Serrano A."/>
            <person name="Linde D."/>
            <person name="Babiker R."/>
            <person name="Drula E."/>
            <person name="Ayuso-Fernandez I."/>
            <person name="Pacheco R."/>
            <person name="Padilla G."/>
            <person name="Ferreira P."/>
            <person name="Barriuso J."/>
            <person name="Kellner H."/>
            <person name="Castanera R."/>
            <person name="Alfaro M."/>
            <person name="Ramirez L."/>
            <person name="Pisabarro A.G."/>
            <person name="Kuo A."/>
            <person name="Tritt A."/>
            <person name="Lipzen A."/>
            <person name="He G."/>
            <person name="Yan M."/>
            <person name="Ng V."/>
            <person name="Cullen D."/>
            <person name="Martin F."/>
            <person name="Rosso M.-N."/>
            <person name="Henrissat B."/>
            <person name="Hibbett D."/>
            <person name="Martinez A.T."/>
            <person name="Grigoriev I.V."/>
        </authorList>
    </citation>
    <scope>NUCLEOTIDE SEQUENCE</scope>
    <source>
        <strain evidence="1">CBS 247.69</strain>
    </source>
</reference>
<evidence type="ECO:0000313" key="1">
    <source>
        <dbReference type="EMBL" id="KAF9456065.1"/>
    </source>
</evidence>
<protein>
    <submittedName>
        <fullName evidence="1">Uncharacterized protein</fullName>
    </submittedName>
</protein>
<gene>
    <name evidence="1" type="ORF">BDZ94DRAFT_1276577</name>
</gene>
<accession>A0A9P5XUR0</accession>
<sequence length="360" mass="41655">MPNIPNTNEDLFFSCLSPGDLYRYSLTQKSAYSQVKSYRSRAFKISSRLSRFFTPEEIILFRYCQSNTGMLISGSTALQFFDRSEYEESDLDLYVEHRYAALIGKWLQRIGYTFVAREQHQSSAFDGAHSDTPSGNHVDQGIFSSSLEGYFGRGVAGVFNFHKFFPDRKIQLITSLYSPLEVILHFHSTCVMNIISHNTAYAFYPLATFEQRRSLICATEGSKQDIARRKYISRGWTMEPALARWELLDRYSDFRCGNRWVGDSSCWTIEILPKMDFACDFVNSNTWEHTYSDELEARMDFMILHTPTLRYSYIIADDDVVQFLLNAFSIKCTEGRYFDSDINKLIGAYCTGSTKFHTRL</sequence>
<proteinExistence type="predicted"/>
<dbReference type="EMBL" id="MU150467">
    <property type="protein sequence ID" value="KAF9456065.1"/>
    <property type="molecule type" value="Genomic_DNA"/>
</dbReference>
<evidence type="ECO:0000313" key="2">
    <source>
        <dbReference type="Proteomes" id="UP000807353"/>
    </source>
</evidence>